<dbReference type="RefSeq" id="WP_027889223.1">
    <property type="nucleotide sequence ID" value="NZ_JACJLZ010000019.1"/>
</dbReference>
<name>A0A239TCF1_9FIRM</name>
<feature type="domain" description="Nitroreductase" evidence="5">
    <location>
        <begin position="10"/>
        <end position="179"/>
    </location>
</feature>
<dbReference type="SUPFAM" id="SSF55469">
    <property type="entry name" value="FMN-dependent nitroreductase-like"/>
    <property type="match status" value="1"/>
</dbReference>
<dbReference type="PANTHER" id="PTHR43035:SF1">
    <property type="entry name" value="FATTY ACID REPRESSION MUTANT PROTEIN 2-RELATED"/>
    <property type="match status" value="1"/>
</dbReference>
<dbReference type="Pfam" id="PF00881">
    <property type="entry name" value="Nitroreductase"/>
    <property type="match status" value="1"/>
</dbReference>
<proteinExistence type="predicted"/>
<organism evidence="6 7">
    <name type="scientific">Megamonas hypermegale</name>
    <dbReference type="NCBI Taxonomy" id="158847"/>
    <lineage>
        <taxon>Bacteria</taxon>
        <taxon>Bacillati</taxon>
        <taxon>Bacillota</taxon>
        <taxon>Negativicutes</taxon>
        <taxon>Selenomonadales</taxon>
        <taxon>Selenomonadaceae</taxon>
        <taxon>Megamonas</taxon>
    </lineage>
</organism>
<dbReference type="PANTHER" id="PTHR43035">
    <property type="entry name" value="FATTY ACID REPRESSION MUTANT PROTEIN 2-RELATED"/>
    <property type="match status" value="1"/>
</dbReference>
<evidence type="ECO:0000256" key="3">
    <source>
        <dbReference type="ARBA" id="ARBA00023002"/>
    </source>
</evidence>
<dbReference type="InterPro" id="IPR033877">
    <property type="entry name" value="Frm2/Hbn1"/>
</dbReference>
<accession>A0A239TCF1</accession>
<feature type="coiled-coil region" evidence="4">
    <location>
        <begin position="67"/>
        <end position="94"/>
    </location>
</feature>
<dbReference type="GO" id="GO:0016491">
    <property type="term" value="F:oxidoreductase activity"/>
    <property type="evidence" value="ECO:0007669"/>
    <property type="project" value="UniProtKB-KW"/>
</dbReference>
<dbReference type="GO" id="GO:0034599">
    <property type="term" value="P:cellular response to oxidative stress"/>
    <property type="evidence" value="ECO:0007669"/>
    <property type="project" value="InterPro"/>
</dbReference>
<evidence type="ECO:0000313" key="7">
    <source>
        <dbReference type="Proteomes" id="UP000215383"/>
    </source>
</evidence>
<keyword evidence="4" id="KW-0175">Coiled coil</keyword>
<dbReference type="InterPro" id="IPR000415">
    <property type="entry name" value="Nitroreductase-like"/>
</dbReference>
<dbReference type="EMBL" id="LT906446">
    <property type="protein sequence ID" value="SNU95417.1"/>
    <property type="molecule type" value="Genomic_DNA"/>
</dbReference>
<dbReference type="AlphaFoldDB" id="A0A239TCF1"/>
<dbReference type="Proteomes" id="UP000215383">
    <property type="component" value="Chromosome 1"/>
</dbReference>
<dbReference type="InterPro" id="IPR029479">
    <property type="entry name" value="Nitroreductase"/>
</dbReference>
<keyword evidence="2" id="KW-0963">Cytoplasm</keyword>
<evidence type="ECO:0000313" key="6">
    <source>
        <dbReference type="EMBL" id="SNU95417.1"/>
    </source>
</evidence>
<evidence type="ECO:0000256" key="1">
    <source>
        <dbReference type="ARBA" id="ARBA00004496"/>
    </source>
</evidence>
<keyword evidence="3" id="KW-0560">Oxidoreductase</keyword>
<dbReference type="GeneID" id="78506430"/>
<evidence type="ECO:0000259" key="5">
    <source>
        <dbReference type="Pfam" id="PF00881"/>
    </source>
</evidence>
<evidence type="ECO:0000256" key="4">
    <source>
        <dbReference type="SAM" id="Coils"/>
    </source>
</evidence>
<reference evidence="6 7" key="1">
    <citation type="submission" date="2017-06" db="EMBL/GenBank/DDBJ databases">
        <authorList>
            <consortium name="Pathogen Informatics"/>
        </authorList>
    </citation>
    <scope>NUCLEOTIDE SEQUENCE [LARGE SCALE GENOMIC DNA]</scope>
    <source>
        <strain evidence="6 7">NCTC10570</strain>
    </source>
</reference>
<sequence length="200" mass="23310">MNTEFVHAASKRRSIYFLGCSDEISQKQVKEIINDCIKYTPSAFNMATTNLIVAFGEKHHQIWQIARDVLTEKLQKKEDTLKLALEKIDRFDNAMGTILYYEDRDMINELKDTYAMYADSFSVWSMQASGMLQYAIWTALADNDIGANLQHYNPLIDDKVKELFSVPDTWKLIAQMPFGSIEKQPSEKYFEEIDNRVKYY</sequence>
<dbReference type="eggNOG" id="COG3560">
    <property type="taxonomic scope" value="Bacteria"/>
</dbReference>
<evidence type="ECO:0000256" key="2">
    <source>
        <dbReference type="ARBA" id="ARBA00022490"/>
    </source>
</evidence>
<dbReference type="Gene3D" id="3.40.109.10">
    <property type="entry name" value="NADH Oxidase"/>
    <property type="match status" value="1"/>
</dbReference>
<dbReference type="CDD" id="cd02140">
    <property type="entry name" value="Frm2-like"/>
    <property type="match status" value="1"/>
</dbReference>
<keyword evidence="7" id="KW-1185">Reference proteome</keyword>
<comment type="subcellular location">
    <subcellularLocation>
        <location evidence="1">Cytoplasm</location>
    </subcellularLocation>
</comment>
<dbReference type="GO" id="GO:0005737">
    <property type="term" value="C:cytoplasm"/>
    <property type="evidence" value="ECO:0007669"/>
    <property type="project" value="UniProtKB-SubCell"/>
</dbReference>
<gene>
    <name evidence="6" type="ORF">SAMEA4364220_00395</name>
</gene>
<protein>
    <submittedName>
        <fullName evidence="6">Nitroreductase family</fullName>
    </submittedName>
</protein>
<dbReference type="FunFam" id="3.40.109.10:FF:000001">
    <property type="entry name" value="Nitroreductase family"/>
    <property type="match status" value="1"/>
</dbReference>